<evidence type="ECO:0000256" key="2">
    <source>
        <dbReference type="ARBA" id="ARBA00012425"/>
    </source>
</evidence>
<evidence type="ECO:0000313" key="12">
    <source>
        <dbReference type="EMBL" id="KAF5312762.1"/>
    </source>
</evidence>
<keyword evidence="3" id="KW-0723">Serine/threonine-protein kinase</keyword>
<protein>
    <recommendedName>
        <fullName evidence="2">cyclin-dependent kinase</fullName>
        <ecNumber evidence="2">2.7.11.22</ecNumber>
    </recommendedName>
</protein>
<evidence type="ECO:0000259" key="11">
    <source>
        <dbReference type="PROSITE" id="PS50011"/>
    </source>
</evidence>
<evidence type="ECO:0000313" key="13">
    <source>
        <dbReference type="Proteomes" id="UP000567179"/>
    </source>
</evidence>
<keyword evidence="6" id="KW-0418">Kinase</keyword>
<dbReference type="SUPFAM" id="SSF56112">
    <property type="entry name" value="Protein kinase-like (PK-like)"/>
    <property type="match status" value="1"/>
</dbReference>
<keyword evidence="5" id="KW-0547">Nucleotide-binding</keyword>
<dbReference type="InterPro" id="IPR045267">
    <property type="entry name" value="CDK11/PITSLRE_STKc"/>
</dbReference>
<name>A0A8H5EUF9_9AGAR</name>
<dbReference type="Gene3D" id="3.30.470.20">
    <property type="entry name" value="ATP-grasp fold, B domain"/>
    <property type="match status" value="1"/>
</dbReference>
<reference evidence="12 13" key="1">
    <citation type="journal article" date="2020" name="ISME J.">
        <title>Uncovering the hidden diversity of litter-decomposition mechanisms in mushroom-forming fungi.</title>
        <authorList>
            <person name="Floudas D."/>
            <person name="Bentzer J."/>
            <person name="Ahren D."/>
            <person name="Johansson T."/>
            <person name="Persson P."/>
            <person name="Tunlid A."/>
        </authorList>
    </citation>
    <scope>NUCLEOTIDE SEQUENCE [LARGE SCALE GENOMIC DNA]</scope>
    <source>
        <strain evidence="12 13">CBS 101986</strain>
    </source>
</reference>
<keyword evidence="7" id="KW-0067">ATP-binding</keyword>
<feature type="domain" description="Protein kinase" evidence="11">
    <location>
        <begin position="545"/>
        <end position="831"/>
    </location>
</feature>
<dbReference type="InterPro" id="IPR027746">
    <property type="entry name" value="TTL"/>
</dbReference>
<dbReference type="Proteomes" id="UP000567179">
    <property type="component" value="Unassembled WGS sequence"/>
</dbReference>
<dbReference type="PANTHER" id="PTHR47551:SF1">
    <property type="entry name" value="TUBULIN--TYROSINE LIGASE PBY1-RELATED"/>
    <property type="match status" value="1"/>
</dbReference>
<dbReference type="GO" id="GO:0004693">
    <property type="term" value="F:cyclin-dependent protein serine/threonine kinase activity"/>
    <property type="evidence" value="ECO:0007669"/>
    <property type="project" value="UniProtKB-EC"/>
</dbReference>
<evidence type="ECO:0000256" key="1">
    <source>
        <dbReference type="ARBA" id="ARBA00006485"/>
    </source>
</evidence>
<dbReference type="OrthoDB" id="1732493at2759"/>
<comment type="similarity">
    <text evidence="1">Belongs to the protein kinase superfamily. CMGC Ser/Thr protein kinase family. CDC2/CDKX subfamily.</text>
</comment>
<dbReference type="GO" id="GO:0040019">
    <property type="term" value="P:positive regulation of embryonic development"/>
    <property type="evidence" value="ECO:0007669"/>
    <property type="project" value="UniProtKB-ARBA"/>
</dbReference>
<comment type="caution">
    <text evidence="12">The sequence shown here is derived from an EMBL/GenBank/DDBJ whole genome shotgun (WGS) entry which is preliminary data.</text>
</comment>
<dbReference type="InterPro" id="IPR000719">
    <property type="entry name" value="Prot_kinase_dom"/>
</dbReference>
<dbReference type="Pfam" id="PF00069">
    <property type="entry name" value="Pkinase"/>
    <property type="match status" value="1"/>
</dbReference>
<dbReference type="SMART" id="SM00220">
    <property type="entry name" value="S_TKc"/>
    <property type="match status" value="1"/>
</dbReference>
<feature type="region of interest" description="Disordered" evidence="10">
    <location>
        <begin position="450"/>
        <end position="520"/>
    </location>
</feature>
<dbReference type="InterPro" id="IPR011009">
    <property type="entry name" value="Kinase-like_dom_sf"/>
</dbReference>
<dbReference type="InterPro" id="IPR008271">
    <property type="entry name" value="Ser/Thr_kinase_AS"/>
</dbReference>
<evidence type="ECO:0000256" key="7">
    <source>
        <dbReference type="ARBA" id="ARBA00022840"/>
    </source>
</evidence>
<comment type="catalytic activity">
    <reaction evidence="8">
        <text>L-threonyl-[protein] + ATP = O-phospho-L-threonyl-[protein] + ADP + H(+)</text>
        <dbReference type="Rhea" id="RHEA:46608"/>
        <dbReference type="Rhea" id="RHEA-COMP:11060"/>
        <dbReference type="Rhea" id="RHEA-COMP:11605"/>
        <dbReference type="ChEBI" id="CHEBI:15378"/>
        <dbReference type="ChEBI" id="CHEBI:30013"/>
        <dbReference type="ChEBI" id="CHEBI:30616"/>
        <dbReference type="ChEBI" id="CHEBI:61977"/>
        <dbReference type="ChEBI" id="CHEBI:456216"/>
        <dbReference type="EC" id="2.7.11.22"/>
    </reaction>
</comment>
<dbReference type="FunFam" id="1.10.510.10:FF:000533">
    <property type="entry name" value="cyclin-dependent kinase 10"/>
    <property type="match status" value="1"/>
</dbReference>
<dbReference type="Gene3D" id="1.10.510.10">
    <property type="entry name" value="Transferase(Phosphotransferase) domain 1"/>
    <property type="match status" value="1"/>
</dbReference>
<organism evidence="12 13">
    <name type="scientific">Psilocybe cf. subviscida</name>
    <dbReference type="NCBI Taxonomy" id="2480587"/>
    <lineage>
        <taxon>Eukaryota</taxon>
        <taxon>Fungi</taxon>
        <taxon>Dikarya</taxon>
        <taxon>Basidiomycota</taxon>
        <taxon>Agaricomycotina</taxon>
        <taxon>Agaricomycetes</taxon>
        <taxon>Agaricomycetidae</taxon>
        <taxon>Agaricales</taxon>
        <taxon>Agaricineae</taxon>
        <taxon>Strophariaceae</taxon>
        <taxon>Psilocybe</taxon>
    </lineage>
</organism>
<comment type="catalytic activity">
    <reaction evidence="9">
        <text>L-seryl-[protein] + ATP = O-phospho-L-seryl-[protein] + ADP + H(+)</text>
        <dbReference type="Rhea" id="RHEA:17989"/>
        <dbReference type="Rhea" id="RHEA-COMP:9863"/>
        <dbReference type="Rhea" id="RHEA-COMP:11604"/>
        <dbReference type="ChEBI" id="CHEBI:15378"/>
        <dbReference type="ChEBI" id="CHEBI:29999"/>
        <dbReference type="ChEBI" id="CHEBI:30616"/>
        <dbReference type="ChEBI" id="CHEBI:83421"/>
        <dbReference type="ChEBI" id="CHEBI:456216"/>
        <dbReference type="EC" id="2.7.11.22"/>
    </reaction>
</comment>
<dbReference type="CDD" id="cd07843">
    <property type="entry name" value="STKc_CDC2L1"/>
    <property type="match status" value="1"/>
</dbReference>
<evidence type="ECO:0000256" key="9">
    <source>
        <dbReference type="ARBA" id="ARBA00048367"/>
    </source>
</evidence>
<proteinExistence type="inferred from homology"/>
<keyword evidence="13" id="KW-1185">Reference proteome</keyword>
<dbReference type="Pfam" id="PF03133">
    <property type="entry name" value="TTL"/>
    <property type="match status" value="1"/>
</dbReference>
<dbReference type="SUPFAM" id="SSF56059">
    <property type="entry name" value="Glutathione synthetase ATP-binding domain-like"/>
    <property type="match status" value="1"/>
</dbReference>
<evidence type="ECO:0000256" key="5">
    <source>
        <dbReference type="ARBA" id="ARBA00022741"/>
    </source>
</evidence>
<dbReference type="EC" id="2.7.11.22" evidence="2"/>
<dbReference type="FunFam" id="3.30.200.20:FF:000054">
    <property type="entry name" value="Cyclin-dependent kinase 11B"/>
    <property type="match status" value="1"/>
</dbReference>
<keyword evidence="4" id="KW-0808">Transferase</keyword>
<dbReference type="GO" id="GO:0005524">
    <property type="term" value="F:ATP binding"/>
    <property type="evidence" value="ECO:0007669"/>
    <property type="project" value="UniProtKB-KW"/>
</dbReference>
<evidence type="ECO:0000256" key="10">
    <source>
        <dbReference type="SAM" id="MobiDB-lite"/>
    </source>
</evidence>
<dbReference type="PROSITE" id="PS51221">
    <property type="entry name" value="TTL"/>
    <property type="match status" value="1"/>
</dbReference>
<evidence type="ECO:0000256" key="8">
    <source>
        <dbReference type="ARBA" id="ARBA00047811"/>
    </source>
</evidence>
<dbReference type="InterPro" id="IPR004344">
    <property type="entry name" value="TTL/TTLL_fam"/>
</dbReference>
<sequence>MVNVYVSWPGAPLKNSLVLRALEKSSVDFQLISQEERSATNNPLLQWCTYDDMDHELAHIRRDDLLSSSYTFRKALIRKHYLSHIIQTYLTKRPESILRTACPTTFEIEISYADELEEMWADELWDVGEKLDGGDSWWILKPGMADRGMGIRIFNSKDNLQRIFESFEGDSEDEDGSGIENEDDDGTAVVTSQLRHFVIQEYITNPLLIDPAETLDKSLKENNLIGRKFHLRVYCVSNGDIQLYLYDRILALFSSETYIDPNEVDNEDSLDIDLRPHLTNTALQTEAGEANVRLLNELEGCHVLSGDKAGILKKADITALMFQVKDVLVDTFRAALQNPVHFQPLPNAFELFGVDFLVSHSPSSMESPFSVKILEVNSEPAIELTGPRLNWILEDLFVATAEVCIVPFFTRDGNADTENWKIGETRHNLIKCMDESITLAELDVFQGGCKAASPPPMSTGSGPSTPSRKRSKWDDQDGDEDEVPYVPQLKRRHKTKTTVKSKESSSASSQRSPPPAAIYKPAHSIYVPPRTRHPPIQPSRSVYSYERLNQIEEGSYGVVFRARDKQTGDIVALKKLKLDEEKNGFPITALREIYALMSCRHENVVGVREVVVGDTLTQVFVVMDFIEHDLKSLLNVMPAPFLQSEIKTLMLQLLSAVDHCHENWILHRDLKTSNLLMNNRGTIKVADFGLARRYGDPVGVGGMTQLVVTLWYRAPELLLGAKIYSTAIDLWSVGCIFAELILKEPLFQAQGELELLSMIFKLLGPPTKNSWPEYSSLPLSKTISLPSPQPHQFKTKFPYLTSACLDLLMSLLTYDPEMRISAKSAMTHPYFSESPLPKHPDLFGSFPSAAAGEKKRQAFESPTAPRGALYKILEDTNNITP</sequence>
<evidence type="ECO:0000256" key="6">
    <source>
        <dbReference type="ARBA" id="ARBA00022777"/>
    </source>
</evidence>
<dbReference type="PROSITE" id="PS50011">
    <property type="entry name" value="PROTEIN_KINASE_DOM"/>
    <property type="match status" value="1"/>
</dbReference>
<dbReference type="PANTHER" id="PTHR47551">
    <property type="entry name" value="TUBULIN--TYROSINE LIGASE PBY1-RELATED"/>
    <property type="match status" value="1"/>
</dbReference>
<dbReference type="Gene3D" id="3.30.200.20">
    <property type="entry name" value="Phosphorylase Kinase, domain 1"/>
    <property type="match status" value="1"/>
</dbReference>
<dbReference type="GO" id="GO:0000932">
    <property type="term" value="C:P-body"/>
    <property type="evidence" value="ECO:0007669"/>
    <property type="project" value="TreeGrafter"/>
</dbReference>
<accession>A0A8H5EUF9</accession>
<evidence type="ECO:0000256" key="4">
    <source>
        <dbReference type="ARBA" id="ARBA00022679"/>
    </source>
</evidence>
<evidence type="ECO:0000256" key="3">
    <source>
        <dbReference type="ARBA" id="ARBA00022527"/>
    </source>
</evidence>
<gene>
    <name evidence="12" type="ORF">D9619_003007</name>
</gene>
<dbReference type="AlphaFoldDB" id="A0A8H5EUF9"/>
<dbReference type="PROSITE" id="PS00108">
    <property type="entry name" value="PROTEIN_KINASE_ST"/>
    <property type="match status" value="1"/>
</dbReference>
<feature type="compositionally biased region" description="Basic residues" evidence="10">
    <location>
        <begin position="489"/>
        <end position="499"/>
    </location>
</feature>
<dbReference type="EMBL" id="JAACJJ010000056">
    <property type="protein sequence ID" value="KAF5312762.1"/>
    <property type="molecule type" value="Genomic_DNA"/>
</dbReference>